<evidence type="ECO:0000313" key="2">
    <source>
        <dbReference type="EMBL" id="GGB15185.1"/>
    </source>
</evidence>
<dbReference type="Pfam" id="PF14301">
    <property type="entry name" value="DUF4376"/>
    <property type="match status" value="1"/>
</dbReference>
<dbReference type="InterPro" id="IPR025484">
    <property type="entry name" value="DUF4376"/>
</dbReference>
<evidence type="ECO:0000313" key="3">
    <source>
        <dbReference type="Proteomes" id="UP000623067"/>
    </source>
</evidence>
<feature type="domain" description="DUF4376" evidence="1">
    <location>
        <begin position="62"/>
        <end position="171"/>
    </location>
</feature>
<name>A0A916SRZ6_9SPHN</name>
<proteinExistence type="predicted"/>
<comment type="caution">
    <text evidence="2">The sequence shown here is derived from an EMBL/GenBank/DDBJ whole genome shotgun (WGS) entry which is preliminary data.</text>
</comment>
<dbReference type="RefSeq" id="WP_188656647.1">
    <property type="nucleotide sequence ID" value="NZ_BMIH01000001.1"/>
</dbReference>
<sequence>MIVRSEVVIYEVANPANYDLAPAALIPDDPAYGSAALPDDFDEALYEWSPDALAMVPNIAGIRARRWAVVRAARDAAQDGGCPTPLGRVDTDAESRGKISGSVQMAMIAMQAGEPFELAWTMQDNSTVIHDGPGMVAMGVAVGRHVAACHAEGLVRRAAIDAADTPADIEAVPAEGGWPGAAG</sequence>
<dbReference type="Proteomes" id="UP000623067">
    <property type="component" value="Unassembled WGS sequence"/>
</dbReference>
<accession>A0A916SRZ6</accession>
<evidence type="ECO:0000259" key="1">
    <source>
        <dbReference type="Pfam" id="PF14301"/>
    </source>
</evidence>
<reference evidence="2" key="1">
    <citation type="journal article" date="2014" name="Int. J. Syst. Evol. Microbiol.">
        <title>Complete genome sequence of Corynebacterium casei LMG S-19264T (=DSM 44701T), isolated from a smear-ripened cheese.</title>
        <authorList>
            <consortium name="US DOE Joint Genome Institute (JGI-PGF)"/>
            <person name="Walter F."/>
            <person name="Albersmeier A."/>
            <person name="Kalinowski J."/>
            <person name="Ruckert C."/>
        </authorList>
    </citation>
    <scope>NUCLEOTIDE SEQUENCE</scope>
    <source>
        <strain evidence="2">CGMCC 1.15330</strain>
    </source>
</reference>
<gene>
    <name evidence="2" type="ORF">GCM10011380_00750</name>
</gene>
<dbReference type="EMBL" id="BMIH01000001">
    <property type="protein sequence ID" value="GGB15185.1"/>
    <property type="molecule type" value="Genomic_DNA"/>
</dbReference>
<dbReference type="AlphaFoldDB" id="A0A916SRZ6"/>
<keyword evidence="3" id="KW-1185">Reference proteome</keyword>
<protein>
    <recommendedName>
        <fullName evidence="1">DUF4376 domain-containing protein</fullName>
    </recommendedName>
</protein>
<organism evidence="2 3">
    <name type="scientific">Sphingomonas metalli</name>
    <dbReference type="NCBI Taxonomy" id="1779358"/>
    <lineage>
        <taxon>Bacteria</taxon>
        <taxon>Pseudomonadati</taxon>
        <taxon>Pseudomonadota</taxon>
        <taxon>Alphaproteobacteria</taxon>
        <taxon>Sphingomonadales</taxon>
        <taxon>Sphingomonadaceae</taxon>
        <taxon>Sphingomonas</taxon>
    </lineage>
</organism>
<reference evidence="2" key="2">
    <citation type="submission" date="2020-09" db="EMBL/GenBank/DDBJ databases">
        <authorList>
            <person name="Sun Q."/>
            <person name="Zhou Y."/>
        </authorList>
    </citation>
    <scope>NUCLEOTIDE SEQUENCE</scope>
    <source>
        <strain evidence="2">CGMCC 1.15330</strain>
    </source>
</reference>